<comment type="function">
    <text evidence="8">Plays an important role in the de novo pathway of purine nucleotide biosynthesis. Catalyzes the first committed step in the biosynthesis of AMP from IMP.</text>
</comment>
<feature type="binding site" evidence="8">
    <location>
        <position position="13"/>
    </location>
    <ligand>
        <name>Mg(2+)</name>
        <dbReference type="ChEBI" id="CHEBI:18420"/>
    </ligand>
</feature>
<dbReference type="Gene3D" id="3.90.170.10">
    <property type="entry name" value="Adenylosuccinate Synthetase, subunit A, domain 3"/>
    <property type="match status" value="1"/>
</dbReference>
<dbReference type="Pfam" id="PF00709">
    <property type="entry name" value="Adenylsucc_synt"/>
    <property type="match status" value="1"/>
</dbReference>
<keyword evidence="5 8" id="KW-0658">Purine biosynthesis</keyword>
<protein>
    <recommendedName>
        <fullName evidence="8 10">Adenylosuccinate synthetase</fullName>
        <shortName evidence="8">AMPSase</shortName>
        <shortName evidence="8">AdSS</shortName>
        <ecNumber evidence="8 10">6.3.4.4</ecNumber>
    </recommendedName>
    <alternativeName>
        <fullName evidence="8">IMP--aspartate ligase</fullName>
    </alternativeName>
</protein>
<keyword evidence="7 8" id="KW-0342">GTP-binding</keyword>
<feature type="binding site" description="in other chain" evidence="8">
    <location>
        <position position="301"/>
    </location>
    <ligand>
        <name>IMP</name>
        <dbReference type="ChEBI" id="CHEBI:58053"/>
        <note>ligand shared between dimeric partners</note>
    </ligand>
</feature>
<sequence length="429" mass="47467">MKIDVLLGLQWGDEGKGKVVDFLAPEYQVVARFQGGPNAGHTLEFDGIKHVLHQIPSGIFRPDIINVIGNGVVLDVVILRREIESLKKYGIDARKNLFISKKTQLILPTHRLLDAASEKAKGLSKIGSTLKGIGPAYSDKIARQGLRVGDLLLPDFQQRYEALREKHLNVLAFYNEPIELAETENAFFEAVEYLKECKIVDTEYLLNGYIKEGKKILAEGAQGSLLDIDFGSYPFVTSSNTMAAGACTGLGVAPATIGEVYGIFKAYGTRVGSGPFPTELHDEVGERMRKEGNEFGSTTGRPRRCGWLDLPSLRYAIMLSGVTQLFMMKADVLNIFEEIEVCTHYELPDGSRTSELPYDLESVTVKPVYKTMKGWNQSLKGITDYDALPQALQAYVRYLEGELGLPINIISTGPDRTQTILRTAVGKRK</sequence>
<dbReference type="Gene3D" id="1.10.300.10">
    <property type="entry name" value="Adenylosuccinate Synthetase, subunit A, domain 2"/>
    <property type="match status" value="1"/>
</dbReference>
<dbReference type="EMBL" id="AODQ01000027">
    <property type="protein sequence ID" value="EMR03368.1"/>
    <property type="molecule type" value="Genomic_DNA"/>
</dbReference>
<dbReference type="OrthoDB" id="9807553at2"/>
<dbReference type="GO" id="GO:0005737">
    <property type="term" value="C:cytoplasm"/>
    <property type="evidence" value="ECO:0007669"/>
    <property type="project" value="UniProtKB-SubCell"/>
</dbReference>
<dbReference type="PANTHER" id="PTHR11846:SF0">
    <property type="entry name" value="ADENYLOSUCCINATE SYNTHETASE"/>
    <property type="match status" value="1"/>
</dbReference>
<dbReference type="EC" id="6.3.4.4" evidence="8 10"/>
<dbReference type="UniPathway" id="UPA00075">
    <property type="reaction ID" value="UER00335"/>
</dbReference>
<dbReference type="SMART" id="SM00788">
    <property type="entry name" value="Adenylsucc_synt"/>
    <property type="match status" value="1"/>
</dbReference>
<dbReference type="NCBIfam" id="TIGR00184">
    <property type="entry name" value="purA"/>
    <property type="match status" value="1"/>
</dbReference>
<feature type="binding site" evidence="8">
    <location>
        <begin position="297"/>
        <end position="303"/>
    </location>
    <ligand>
        <name>substrate</name>
    </ligand>
</feature>
<comment type="cofactor">
    <cofactor evidence="8">
        <name>Mg(2+)</name>
        <dbReference type="ChEBI" id="CHEBI:18420"/>
    </cofactor>
    <text evidence="8">Binds 1 Mg(2+) ion per subunit.</text>
</comment>
<keyword evidence="4 8" id="KW-0547">Nucleotide-binding</keyword>
<name>M7N3X5_9BACT</name>
<dbReference type="STRING" id="1279009.ADICEAN_01472"/>
<evidence type="ECO:0000256" key="9">
    <source>
        <dbReference type="PROSITE-ProRule" id="PRU10134"/>
    </source>
</evidence>
<feature type="binding site" evidence="8">
    <location>
        <position position="40"/>
    </location>
    <ligand>
        <name>Mg(2+)</name>
        <dbReference type="ChEBI" id="CHEBI:18420"/>
    </ligand>
</feature>
<evidence type="ECO:0000256" key="8">
    <source>
        <dbReference type="HAMAP-Rule" id="MF_00011"/>
    </source>
</evidence>
<dbReference type="InterPro" id="IPR018220">
    <property type="entry name" value="Adenylosuccin_syn_GTP-bd"/>
</dbReference>
<comment type="catalytic activity">
    <reaction evidence="8 10">
        <text>IMP + L-aspartate + GTP = N(6)-(1,2-dicarboxyethyl)-AMP + GDP + phosphate + 2 H(+)</text>
        <dbReference type="Rhea" id="RHEA:15753"/>
        <dbReference type="ChEBI" id="CHEBI:15378"/>
        <dbReference type="ChEBI" id="CHEBI:29991"/>
        <dbReference type="ChEBI" id="CHEBI:37565"/>
        <dbReference type="ChEBI" id="CHEBI:43474"/>
        <dbReference type="ChEBI" id="CHEBI:57567"/>
        <dbReference type="ChEBI" id="CHEBI:58053"/>
        <dbReference type="ChEBI" id="CHEBI:58189"/>
        <dbReference type="EC" id="6.3.4.4"/>
    </reaction>
</comment>
<evidence type="ECO:0000256" key="2">
    <source>
        <dbReference type="ARBA" id="ARBA00022598"/>
    </source>
</evidence>
<dbReference type="AlphaFoldDB" id="M7N3X5"/>
<dbReference type="PROSITE" id="PS00513">
    <property type="entry name" value="ADENYLOSUCCIN_SYN_2"/>
    <property type="match status" value="1"/>
</dbReference>
<dbReference type="SUPFAM" id="SSF52540">
    <property type="entry name" value="P-loop containing nucleoside triphosphate hydrolases"/>
    <property type="match status" value="1"/>
</dbReference>
<dbReference type="InterPro" id="IPR042109">
    <property type="entry name" value="Adenylosuccinate_synth_dom1"/>
</dbReference>
<feature type="active site" description="Proton donor" evidence="8">
    <location>
        <position position="41"/>
    </location>
</feature>
<proteinExistence type="inferred from homology"/>
<dbReference type="Proteomes" id="UP000011910">
    <property type="component" value="Unassembled WGS sequence"/>
</dbReference>
<feature type="binding site" evidence="8">
    <location>
        <position position="303"/>
    </location>
    <ligand>
        <name>GTP</name>
        <dbReference type="ChEBI" id="CHEBI:37565"/>
    </ligand>
</feature>
<dbReference type="HAMAP" id="MF_00011">
    <property type="entry name" value="Adenylosucc_synth"/>
    <property type="match status" value="1"/>
</dbReference>
<evidence type="ECO:0000256" key="6">
    <source>
        <dbReference type="ARBA" id="ARBA00022842"/>
    </source>
</evidence>
<dbReference type="GO" id="GO:0046040">
    <property type="term" value="P:IMP metabolic process"/>
    <property type="evidence" value="ECO:0007669"/>
    <property type="project" value="TreeGrafter"/>
</dbReference>
<feature type="binding site" evidence="8">
    <location>
        <begin position="12"/>
        <end position="18"/>
    </location>
    <ligand>
        <name>GTP</name>
        <dbReference type="ChEBI" id="CHEBI:37565"/>
    </ligand>
</feature>
<dbReference type="InterPro" id="IPR042110">
    <property type="entry name" value="Adenylosuccinate_synth_dom2"/>
</dbReference>
<dbReference type="FunFam" id="1.10.300.10:FF:000001">
    <property type="entry name" value="Adenylosuccinate synthetase"/>
    <property type="match status" value="1"/>
</dbReference>
<feature type="binding site" evidence="8">
    <location>
        <begin position="329"/>
        <end position="331"/>
    </location>
    <ligand>
        <name>GTP</name>
        <dbReference type="ChEBI" id="CHEBI:37565"/>
    </ligand>
</feature>
<dbReference type="InterPro" id="IPR001114">
    <property type="entry name" value="Adenylosuccinate_synthetase"/>
</dbReference>
<dbReference type="InterPro" id="IPR042111">
    <property type="entry name" value="Adenylosuccinate_synth_dom3"/>
</dbReference>
<dbReference type="NCBIfam" id="NF002223">
    <property type="entry name" value="PRK01117.1"/>
    <property type="match status" value="1"/>
</dbReference>
<keyword evidence="8" id="KW-0963">Cytoplasm</keyword>
<comment type="similarity">
    <text evidence="8 10">Belongs to the adenylosuccinate synthetase family.</text>
</comment>
<organism evidence="11 12">
    <name type="scientific">Cesiribacter andamanensis AMV16</name>
    <dbReference type="NCBI Taxonomy" id="1279009"/>
    <lineage>
        <taxon>Bacteria</taxon>
        <taxon>Pseudomonadati</taxon>
        <taxon>Bacteroidota</taxon>
        <taxon>Cytophagia</taxon>
        <taxon>Cytophagales</taxon>
        <taxon>Cesiribacteraceae</taxon>
        <taxon>Cesiribacter</taxon>
    </lineage>
</organism>
<comment type="subunit">
    <text evidence="1 8">Homodimer.</text>
</comment>
<dbReference type="Gene3D" id="3.40.440.10">
    <property type="entry name" value="Adenylosuccinate Synthetase, subunit A, domain 1"/>
    <property type="match status" value="1"/>
</dbReference>
<feature type="binding site" description="in other chain" evidence="8">
    <location>
        <begin position="13"/>
        <end position="16"/>
    </location>
    <ligand>
        <name>IMP</name>
        <dbReference type="ChEBI" id="CHEBI:58053"/>
        <note>ligand shared between dimeric partners</note>
    </ligand>
</feature>
<feature type="binding site" description="in other chain" evidence="8">
    <location>
        <position position="222"/>
    </location>
    <ligand>
        <name>IMP</name>
        <dbReference type="ChEBI" id="CHEBI:58053"/>
        <note>ligand shared between dimeric partners</note>
    </ligand>
</feature>
<dbReference type="GO" id="GO:0000287">
    <property type="term" value="F:magnesium ion binding"/>
    <property type="evidence" value="ECO:0007669"/>
    <property type="project" value="UniProtKB-UniRule"/>
</dbReference>
<comment type="subcellular location">
    <subcellularLocation>
        <location evidence="8">Cytoplasm</location>
    </subcellularLocation>
</comment>
<dbReference type="PATRIC" id="fig|1279009.4.peg.1490"/>
<feature type="binding site" evidence="8">
    <location>
        <position position="143"/>
    </location>
    <ligand>
        <name>IMP</name>
        <dbReference type="ChEBI" id="CHEBI:58053"/>
        <note>ligand shared between dimeric partners</note>
    </ligand>
</feature>
<evidence type="ECO:0000256" key="5">
    <source>
        <dbReference type="ARBA" id="ARBA00022755"/>
    </source>
</evidence>
<gene>
    <name evidence="8 11" type="primary">purA</name>
    <name evidence="11" type="ORF">ADICEAN_01472</name>
</gene>
<keyword evidence="2 8" id="KW-0436">Ligase</keyword>
<dbReference type="GO" id="GO:0044208">
    <property type="term" value="P:'de novo' AMP biosynthetic process"/>
    <property type="evidence" value="ECO:0007669"/>
    <property type="project" value="UniProtKB-UniRule"/>
</dbReference>
<dbReference type="CDD" id="cd03108">
    <property type="entry name" value="AdSS"/>
    <property type="match status" value="1"/>
</dbReference>
<evidence type="ECO:0000256" key="7">
    <source>
        <dbReference type="ARBA" id="ARBA00023134"/>
    </source>
</evidence>
<feature type="binding site" evidence="8">
    <location>
        <begin position="411"/>
        <end position="413"/>
    </location>
    <ligand>
        <name>GTP</name>
        <dbReference type="ChEBI" id="CHEBI:37565"/>
    </ligand>
</feature>
<feature type="active site" evidence="9">
    <location>
        <position position="140"/>
    </location>
</feature>
<comment type="caution">
    <text evidence="11">The sequence shown here is derived from an EMBL/GenBank/DDBJ whole genome shotgun (WGS) entry which is preliminary data.</text>
</comment>
<comment type="pathway">
    <text evidence="8 10">Purine metabolism; AMP biosynthesis via de novo pathway; AMP from IMP: step 1/2.</text>
</comment>
<reference evidence="11 12" key="1">
    <citation type="journal article" date="2013" name="Genome Announc.">
        <title>Draft Genome Sequence of Cesiribacter andamanensis Strain AMV16T, Isolated from a Soil Sample from a Mud Volcano in the Andaman Islands, India.</title>
        <authorList>
            <person name="Shivaji S."/>
            <person name="Ara S."/>
            <person name="Begum Z."/>
            <person name="Srinivas T.N."/>
            <person name="Singh A."/>
            <person name="Kumar Pinnaka A."/>
        </authorList>
    </citation>
    <scope>NUCLEOTIDE SEQUENCE [LARGE SCALE GENOMIC DNA]</scope>
    <source>
        <strain evidence="11 12">AMV16</strain>
    </source>
</reference>
<evidence type="ECO:0000256" key="10">
    <source>
        <dbReference type="RuleBase" id="RU000520"/>
    </source>
</evidence>
<feature type="active site" description="Proton acceptor" evidence="8">
    <location>
        <position position="13"/>
    </location>
</feature>
<keyword evidence="12" id="KW-1185">Reference proteome</keyword>
<evidence type="ECO:0000313" key="11">
    <source>
        <dbReference type="EMBL" id="EMR03368.1"/>
    </source>
</evidence>
<feature type="binding site" description="in other chain" evidence="8">
    <location>
        <position position="129"/>
    </location>
    <ligand>
        <name>IMP</name>
        <dbReference type="ChEBI" id="CHEBI:58053"/>
        <note>ligand shared between dimeric partners</note>
    </ligand>
</feature>
<evidence type="ECO:0000256" key="4">
    <source>
        <dbReference type="ARBA" id="ARBA00022741"/>
    </source>
</evidence>
<keyword evidence="3 8" id="KW-0479">Metal-binding</keyword>
<dbReference type="InterPro" id="IPR027417">
    <property type="entry name" value="P-loop_NTPase"/>
</dbReference>
<evidence type="ECO:0000256" key="3">
    <source>
        <dbReference type="ARBA" id="ARBA00022723"/>
    </source>
</evidence>
<dbReference type="FunFam" id="3.90.170.10:FF:000001">
    <property type="entry name" value="Adenylosuccinate synthetase"/>
    <property type="match status" value="1"/>
</dbReference>
<dbReference type="InterPro" id="IPR033128">
    <property type="entry name" value="Adenylosuccin_syn_Lys_AS"/>
</dbReference>
<evidence type="ECO:0000256" key="1">
    <source>
        <dbReference type="ARBA" id="ARBA00011738"/>
    </source>
</evidence>
<dbReference type="eggNOG" id="COG0104">
    <property type="taxonomic scope" value="Bacteria"/>
</dbReference>
<evidence type="ECO:0000313" key="12">
    <source>
        <dbReference type="Proteomes" id="UP000011910"/>
    </source>
</evidence>
<feature type="binding site" description="in other chain" evidence="8">
    <location>
        <begin position="38"/>
        <end position="41"/>
    </location>
    <ligand>
        <name>IMP</name>
        <dbReference type="ChEBI" id="CHEBI:58053"/>
        <note>ligand shared between dimeric partners</note>
    </ligand>
</feature>
<feature type="binding site" description="in other chain" evidence="8">
    <location>
        <position position="237"/>
    </location>
    <ligand>
        <name>IMP</name>
        <dbReference type="ChEBI" id="CHEBI:58053"/>
        <note>ligand shared between dimeric partners</note>
    </ligand>
</feature>
<keyword evidence="6 8" id="KW-0460">Magnesium</keyword>
<dbReference type="RefSeq" id="WP_009194871.1">
    <property type="nucleotide sequence ID" value="NZ_AODQ01000027.1"/>
</dbReference>
<dbReference type="GO" id="GO:0005525">
    <property type="term" value="F:GTP binding"/>
    <property type="evidence" value="ECO:0007669"/>
    <property type="project" value="UniProtKB-UniRule"/>
</dbReference>
<feature type="binding site" evidence="8">
    <location>
        <begin position="40"/>
        <end position="42"/>
    </location>
    <ligand>
        <name>GTP</name>
        <dbReference type="ChEBI" id="CHEBI:37565"/>
    </ligand>
</feature>
<accession>M7N3X5</accession>
<dbReference type="GO" id="GO:0004019">
    <property type="term" value="F:adenylosuccinate synthase activity"/>
    <property type="evidence" value="ECO:0007669"/>
    <property type="project" value="UniProtKB-UniRule"/>
</dbReference>
<dbReference type="PANTHER" id="PTHR11846">
    <property type="entry name" value="ADENYLOSUCCINATE SYNTHETASE"/>
    <property type="match status" value="1"/>
</dbReference>
<dbReference type="PROSITE" id="PS01266">
    <property type="entry name" value="ADENYLOSUCCIN_SYN_1"/>
    <property type="match status" value="1"/>
</dbReference>